<accession>A0A846X9T3</accession>
<evidence type="ECO:0000256" key="1">
    <source>
        <dbReference type="ARBA" id="ARBA00022729"/>
    </source>
</evidence>
<sequence length="305" mass="31906">MRPTRTQAFVAIVALLALALAGCTSIDEKTAETEQLSGPGENAGALYDRLPQAIKDKGEIVFVGDSHPPYRTVAADGKTITGMDPDIQQALSGVLGVPIRMEVSSGLPAMLSGMLSGRYDAFNGPVKATPQRLAEFDGVQWLTSRTSYLLPINGGIAAQSTDELCGTRTAGVIGSITEEQAAKLSGWCESSGRQPLEFVGLADTNATLLAVQSGRADSAALTQSGAIDTAAAQPNTWRAVAQTEDQGARADQLVLLSPKTNGLGPVFYQAFELLFSGGQYAELVAKWKLEDIAVAEPVLNPTAPA</sequence>
<dbReference type="EMBL" id="JAAXOO010000002">
    <property type="protein sequence ID" value="NKY33011.1"/>
    <property type="molecule type" value="Genomic_DNA"/>
</dbReference>
<dbReference type="SUPFAM" id="SSF53850">
    <property type="entry name" value="Periplasmic binding protein-like II"/>
    <property type="match status" value="1"/>
</dbReference>
<dbReference type="PROSITE" id="PS51257">
    <property type="entry name" value="PROKAR_LIPOPROTEIN"/>
    <property type="match status" value="1"/>
</dbReference>
<dbReference type="Gene3D" id="3.40.190.10">
    <property type="entry name" value="Periplasmic binding protein-like II"/>
    <property type="match status" value="2"/>
</dbReference>
<dbReference type="Pfam" id="PF00497">
    <property type="entry name" value="SBP_bac_3"/>
    <property type="match status" value="1"/>
</dbReference>
<reference evidence="4 5" key="1">
    <citation type="submission" date="2020-04" db="EMBL/GenBank/DDBJ databases">
        <title>MicrobeNet Type strains.</title>
        <authorList>
            <person name="Nicholson A.C."/>
        </authorList>
    </citation>
    <scope>NUCLEOTIDE SEQUENCE [LARGE SCALE GENOMIC DNA]</scope>
    <source>
        <strain evidence="4 5">DSM 45078</strain>
    </source>
</reference>
<evidence type="ECO:0000313" key="5">
    <source>
        <dbReference type="Proteomes" id="UP000565715"/>
    </source>
</evidence>
<gene>
    <name evidence="4" type="ORF">HGA13_07980</name>
</gene>
<feature type="domain" description="Solute-binding protein family 3/N-terminal" evidence="3">
    <location>
        <begin position="61"/>
        <end position="287"/>
    </location>
</feature>
<dbReference type="PANTHER" id="PTHR35936:SF19">
    <property type="entry name" value="AMINO-ACID-BINDING PROTEIN YXEM-RELATED"/>
    <property type="match status" value="1"/>
</dbReference>
<organism evidence="4 5">
    <name type="scientific">Nocardia speluncae</name>
    <dbReference type="NCBI Taxonomy" id="419477"/>
    <lineage>
        <taxon>Bacteria</taxon>
        <taxon>Bacillati</taxon>
        <taxon>Actinomycetota</taxon>
        <taxon>Actinomycetes</taxon>
        <taxon>Mycobacteriales</taxon>
        <taxon>Nocardiaceae</taxon>
        <taxon>Nocardia</taxon>
    </lineage>
</organism>
<dbReference type="Proteomes" id="UP000565715">
    <property type="component" value="Unassembled WGS sequence"/>
</dbReference>
<evidence type="ECO:0000259" key="3">
    <source>
        <dbReference type="Pfam" id="PF00497"/>
    </source>
</evidence>
<dbReference type="RefSeq" id="WP_068048443.1">
    <property type="nucleotide sequence ID" value="NZ_JAAXOO010000002.1"/>
</dbReference>
<dbReference type="InterPro" id="IPR001638">
    <property type="entry name" value="Solute-binding_3/MltF_N"/>
</dbReference>
<dbReference type="PANTHER" id="PTHR35936">
    <property type="entry name" value="MEMBRANE-BOUND LYTIC MUREIN TRANSGLYCOSYLASE F"/>
    <property type="match status" value="1"/>
</dbReference>
<comment type="caution">
    <text evidence="4">The sequence shown here is derived from an EMBL/GenBank/DDBJ whole genome shotgun (WGS) entry which is preliminary data.</text>
</comment>
<evidence type="ECO:0000313" key="4">
    <source>
        <dbReference type="EMBL" id="NKY33011.1"/>
    </source>
</evidence>
<protein>
    <submittedName>
        <fullName evidence="4">Transporter substrate-binding domain-containing protein</fullName>
    </submittedName>
</protein>
<feature type="signal peptide" evidence="2">
    <location>
        <begin position="1"/>
        <end position="26"/>
    </location>
</feature>
<proteinExistence type="predicted"/>
<keyword evidence="5" id="KW-1185">Reference proteome</keyword>
<evidence type="ECO:0000256" key="2">
    <source>
        <dbReference type="SAM" id="SignalP"/>
    </source>
</evidence>
<dbReference type="AlphaFoldDB" id="A0A846X9T3"/>
<name>A0A846X9T3_9NOCA</name>
<feature type="chain" id="PRO_5032554659" evidence="2">
    <location>
        <begin position="27"/>
        <end position="305"/>
    </location>
</feature>
<keyword evidence="1 2" id="KW-0732">Signal</keyword>